<reference evidence="3" key="1">
    <citation type="submission" date="2022-10" db="EMBL/GenBank/DDBJ databases">
        <title>The complete genomes of actinobacterial strains from the NBC collection.</title>
        <authorList>
            <person name="Joergensen T.S."/>
            <person name="Alvarez Arevalo M."/>
            <person name="Sterndorff E.B."/>
            <person name="Faurdal D."/>
            <person name="Vuksanovic O."/>
            <person name="Mourched A.-S."/>
            <person name="Charusanti P."/>
            <person name="Shaw S."/>
            <person name="Blin K."/>
            <person name="Weber T."/>
        </authorList>
    </citation>
    <scope>NUCLEOTIDE SEQUENCE</scope>
    <source>
        <strain evidence="3">NBC_00093</strain>
    </source>
</reference>
<sequence length="212" mass="22979">MTHPTHLPLPSRSARRQPGVRPETIVPHPGTIQLGQEISAAQARKIAEQQARDELIRRLGIPTSPDRLMDECARHLAELTGMLYGFVNIFLGEQTFVGLHNPPPDSGHLIVPRTMRLDHGWCPAVMERRKALPLPDVHASPRFSGNYVADAVGIRSYFGSPLIHGETGIALGTVCTIDPEARALSDARRLLDAVKASGAEILHALTSGAPAH</sequence>
<dbReference type="PANTHER" id="PTHR43102">
    <property type="entry name" value="SLR1143 PROTEIN"/>
    <property type="match status" value="1"/>
</dbReference>
<dbReference type="Gene3D" id="3.30.450.40">
    <property type="match status" value="1"/>
</dbReference>
<evidence type="ECO:0000256" key="1">
    <source>
        <dbReference type="SAM" id="MobiDB-lite"/>
    </source>
</evidence>
<name>A0AAU2ACL4_9ACTN</name>
<dbReference type="PANTHER" id="PTHR43102:SF2">
    <property type="entry name" value="GAF DOMAIN-CONTAINING PROTEIN"/>
    <property type="match status" value="1"/>
</dbReference>
<organism evidence="3">
    <name type="scientific">Streptomyces sp. NBC_00093</name>
    <dbReference type="NCBI Taxonomy" id="2975649"/>
    <lineage>
        <taxon>Bacteria</taxon>
        <taxon>Bacillati</taxon>
        <taxon>Actinomycetota</taxon>
        <taxon>Actinomycetes</taxon>
        <taxon>Kitasatosporales</taxon>
        <taxon>Streptomycetaceae</taxon>
        <taxon>Streptomyces</taxon>
    </lineage>
</organism>
<feature type="region of interest" description="Disordered" evidence="1">
    <location>
        <begin position="1"/>
        <end position="28"/>
    </location>
</feature>
<dbReference type="AlphaFoldDB" id="A0AAU2ACL4"/>
<dbReference type="InterPro" id="IPR029016">
    <property type="entry name" value="GAF-like_dom_sf"/>
</dbReference>
<dbReference type="SUPFAM" id="SSF55781">
    <property type="entry name" value="GAF domain-like"/>
    <property type="match status" value="1"/>
</dbReference>
<dbReference type="Pfam" id="PF01590">
    <property type="entry name" value="GAF"/>
    <property type="match status" value="1"/>
</dbReference>
<gene>
    <name evidence="3" type="ORF">OHA22_44520</name>
</gene>
<dbReference type="EMBL" id="CP108222">
    <property type="protein sequence ID" value="WTT22102.1"/>
    <property type="molecule type" value="Genomic_DNA"/>
</dbReference>
<proteinExistence type="predicted"/>
<evidence type="ECO:0000313" key="3">
    <source>
        <dbReference type="EMBL" id="WTT22102.1"/>
    </source>
</evidence>
<protein>
    <submittedName>
        <fullName evidence="3">GAF domain-containing protein</fullName>
    </submittedName>
</protein>
<accession>A0AAU2ACL4</accession>
<feature type="domain" description="GAF" evidence="2">
    <location>
        <begin position="65"/>
        <end position="193"/>
    </location>
</feature>
<dbReference type="InterPro" id="IPR003018">
    <property type="entry name" value="GAF"/>
</dbReference>
<evidence type="ECO:0000259" key="2">
    <source>
        <dbReference type="Pfam" id="PF01590"/>
    </source>
</evidence>